<name>A0A9W9NFA2_9EURO</name>
<evidence type="ECO:0000256" key="14">
    <source>
        <dbReference type="RuleBase" id="RU364047"/>
    </source>
</evidence>
<evidence type="ECO:0000256" key="13">
    <source>
        <dbReference type="ARBA" id="ARBA00093457"/>
    </source>
</evidence>
<evidence type="ECO:0000256" key="7">
    <source>
        <dbReference type="ARBA" id="ARBA00022692"/>
    </source>
</evidence>
<dbReference type="InterPro" id="IPR007873">
    <property type="entry name" value="Glycosyltransferase_ALG3"/>
</dbReference>
<dbReference type="EMBL" id="JAPQKR010000004">
    <property type="protein sequence ID" value="KAJ5218845.1"/>
    <property type="molecule type" value="Genomic_DNA"/>
</dbReference>
<feature type="transmembrane region" description="Helical" evidence="14">
    <location>
        <begin position="20"/>
        <end position="40"/>
    </location>
</feature>
<dbReference type="Pfam" id="PF05208">
    <property type="entry name" value="ALG3"/>
    <property type="match status" value="1"/>
</dbReference>
<evidence type="ECO:0000256" key="11">
    <source>
        <dbReference type="ARBA" id="ARBA00044743"/>
    </source>
</evidence>
<accession>A0A9W9NFA2</accession>
<proteinExistence type="inferred from homology"/>
<dbReference type="PANTHER" id="PTHR12646:SF0">
    <property type="entry name" value="DOL-P-MAN:MAN(5)GLCNAC(2)-PP-DOL ALPHA-1,3-MANNOSYLTRANSFERASE"/>
    <property type="match status" value="1"/>
</dbReference>
<feature type="transmembrane region" description="Helical" evidence="14">
    <location>
        <begin position="101"/>
        <end position="121"/>
    </location>
</feature>
<dbReference type="GO" id="GO:0005789">
    <property type="term" value="C:endoplasmic reticulum membrane"/>
    <property type="evidence" value="ECO:0007669"/>
    <property type="project" value="UniProtKB-SubCell"/>
</dbReference>
<reference evidence="15" key="1">
    <citation type="submission" date="2022-12" db="EMBL/GenBank/DDBJ databases">
        <authorList>
            <person name="Petersen C."/>
        </authorList>
    </citation>
    <scope>NUCLEOTIDE SEQUENCE</scope>
    <source>
        <strain evidence="15">IBT 15544</strain>
    </source>
</reference>
<comment type="similarity">
    <text evidence="13">Belongs to the glycosyltransferase ALG3 family.</text>
</comment>
<evidence type="ECO:0000256" key="1">
    <source>
        <dbReference type="ARBA" id="ARBA00004477"/>
    </source>
</evidence>
<evidence type="ECO:0000313" key="15">
    <source>
        <dbReference type="EMBL" id="KAJ5218845.1"/>
    </source>
</evidence>
<dbReference type="GeneID" id="83175307"/>
<evidence type="ECO:0000256" key="10">
    <source>
        <dbReference type="ARBA" id="ARBA00023136"/>
    </source>
</evidence>
<sequence length="413" mass="46229">MAWLAFIRNVLTDPRHTQWIAPLLILGDAVLCALVIWKISYTEIDWSTYMQQVSLYISGERDYPSIKGSTGPLVYPAAHVYVYTFLYHITDEGRDILLGQILFAALYLATLIVAMACYRQVGAPPYLFPLLVLSKRLHSIYMLRMFNDGVATFVMWVAIYLFMKRKWTAGVAAWSFGVGIKMTLVLLAPAIAIILLLSVGLAQSVGLGLMAILIQVLLALPFLQTNPIGYVSKSFELSRQFLFKWTVNWRFIGEKTFLSREFSLSLLVLHVSLLAIFAAVWVKPSGTNMFRFLQNVIRGRQDTVTLSKSYILASILSSLVVGLMCARSLHYQFYAYLALVTPVLLWLGRVHPFLILSAWAMQEWAWNAFPSTGPSSKAVISALILQVAGIWFGLNKVDTGRGRAAGGRTARPQ</sequence>
<feature type="transmembrane region" description="Helical" evidence="14">
    <location>
        <begin position="262"/>
        <end position="282"/>
    </location>
</feature>
<dbReference type="OrthoDB" id="20028at2759"/>
<evidence type="ECO:0000256" key="2">
    <source>
        <dbReference type="ARBA" id="ARBA00004922"/>
    </source>
</evidence>
<feature type="transmembrane region" description="Helical" evidence="14">
    <location>
        <begin position="333"/>
        <end position="355"/>
    </location>
</feature>
<dbReference type="PANTHER" id="PTHR12646">
    <property type="entry name" value="NOT56 - RELATED"/>
    <property type="match status" value="1"/>
</dbReference>
<evidence type="ECO:0000313" key="16">
    <source>
        <dbReference type="Proteomes" id="UP001150904"/>
    </source>
</evidence>
<dbReference type="EC" id="2.4.1.258" evidence="3 14"/>
<keyword evidence="8 14" id="KW-0256">Endoplasmic reticulum</keyword>
<comment type="subcellular location">
    <subcellularLocation>
        <location evidence="1 14">Endoplasmic reticulum membrane</location>
        <topology evidence="1 14">Multi-pass membrane protein</topology>
    </subcellularLocation>
</comment>
<evidence type="ECO:0000256" key="6">
    <source>
        <dbReference type="ARBA" id="ARBA00022679"/>
    </source>
</evidence>
<feature type="transmembrane region" description="Helical" evidence="14">
    <location>
        <begin position="174"/>
        <end position="199"/>
    </location>
</feature>
<dbReference type="GO" id="GO:0052925">
    <property type="term" value="F:dol-P-Man:Man(5)GlcNAc(2)-PP-Dol alpha-1,3-mannosyltransferase activity"/>
    <property type="evidence" value="ECO:0007669"/>
    <property type="project" value="UniProtKB-EC"/>
</dbReference>
<dbReference type="RefSeq" id="XP_058313418.1">
    <property type="nucleotide sequence ID" value="XM_058448007.1"/>
</dbReference>
<feature type="transmembrane region" description="Helical" evidence="14">
    <location>
        <begin position="141"/>
        <end position="162"/>
    </location>
</feature>
<dbReference type="AlphaFoldDB" id="A0A9W9NFA2"/>
<comment type="caution">
    <text evidence="15">The sequence shown here is derived from an EMBL/GenBank/DDBJ whole genome shotgun (WGS) entry which is preliminary data.</text>
</comment>
<gene>
    <name evidence="15" type="ORF">N7498_000944</name>
</gene>
<evidence type="ECO:0000256" key="3">
    <source>
        <dbReference type="ARBA" id="ARBA00011964"/>
    </source>
</evidence>
<evidence type="ECO:0000256" key="9">
    <source>
        <dbReference type="ARBA" id="ARBA00022989"/>
    </source>
</evidence>
<evidence type="ECO:0000256" key="4">
    <source>
        <dbReference type="ARBA" id="ARBA00015561"/>
    </source>
</evidence>
<evidence type="ECO:0000256" key="8">
    <source>
        <dbReference type="ARBA" id="ARBA00022824"/>
    </source>
</evidence>
<evidence type="ECO:0000256" key="12">
    <source>
        <dbReference type="ARBA" id="ARBA00049506"/>
    </source>
</evidence>
<protein>
    <recommendedName>
        <fullName evidence="4 14">Dol-P-Man:Man(5)GlcNAc(2)-PP-Dol alpha-1,3-mannosyltransferase</fullName>
        <ecNumber evidence="3 14">2.4.1.258</ecNumber>
    </recommendedName>
    <alternativeName>
        <fullName evidence="14">Dol-P-Man-dependent alpha(1-3)-mannosyltransferase</fullName>
    </alternativeName>
</protein>
<feature type="transmembrane region" description="Helical" evidence="14">
    <location>
        <begin position="205"/>
        <end position="223"/>
    </location>
</feature>
<keyword evidence="6 14" id="KW-0808">Transferase</keyword>
<organism evidence="15 16">
    <name type="scientific">Penicillium cinerascens</name>
    <dbReference type="NCBI Taxonomy" id="70096"/>
    <lineage>
        <taxon>Eukaryota</taxon>
        <taxon>Fungi</taxon>
        <taxon>Dikarya</taxon>
        <taxon>Ascomycota</taxon>
        <taxon>Pezizomycotina</taxon>
        <taxon>Eurotiomycetes</taxon>
        <taxon>Eurotiomycetidae</taxon>
        <taxon>Eurotiales</taxon>
        <taxon>Aspergillaceae</taxon>
        <taxon>Penicillium</taxon>
    </lineage>
</organism>
<comment type="function">
    <text evidence="11 14">Dol-P-Man:Man(5)GlcNAc(2)-PP-Dol alpha-1,3-mannosyltransferase that operates in the biosynthetic pathway of dolichol-linked oligosaccharides, the glycan precursors employed in protein asparagine (N)-glycosylation. The assembly of dolichol-linked oligosaccharides begins on the cytosolic side of the endoplasmic reticulum membrane and finishes in its lumen. The sequential addition of sugars to dolichol pyrophosphate produces dolichol-linked oligosaccharides containing fourteen sugars, including two GlcNAcs, nine mannoses and three glucoses. Once assembled, the oligosaccharide is transferred from the lipid to nascent proteins by oligosaccharyltransferases. In the lumen of the endoplasmic reticulum, adds the first dolichyl beta-D-mannosyl phosphate derived mannose in an alpha-1,3 linkage to Man(5)GlcNAc(2)-PP-dolichol to produce Man(6)GlcNAc(2)-PP-dolichol.</text>
</comment>
<feature type="transmembrane region" description="Helical" evidence="14">
    <location>
        <begin position="73"/>
        <end position="89"/>
    </location>
</feature>
<keyword evidence="7 14" id="KW-0812">Transmembrane</keyword>
<keyword evidence="16" id="KW-1185">Reference proteome</keyword>
<dbReference type="Proteomes" id="UP001150904">
    <property type="component" value="Unassembled WGS sequence"/>
</dbReference>
<feature type="transmembrane region" description="Helical" evidence="14">
    <location>
        <begin position="309"/>
        <end position="326"/>
    </location>
</feature>
<keyword evidence="9 14" id="KW-1133">Transmembrane helix</keyword>
<keyword evidence="10 14" id="KW-0472">Membrane</keyword>
<feature type="transmembrane region" description="Helical" evidence="14">
    <location>
        <begin position="375"/>
        <end position="394"/>
    </location>
</feature>
<keyword evidence="5 14" id="KW-0328">Glycosyltransferase</keyword>
<comment type="pathway">
    <text evidence="2 14">Protein modification; protein glycosylation.</text>
</comment>
<comment type="catalytic activity">
    <reaction evidence="12 14">
        <text>an alpha-D-Man-(1-&gt;2)-alpha-D-Man-(1-&gt;2)-alpha-D-Man-(1-&gt;3)-[alpha-D-Man-(1-&gt;6)]-beta-D-Man-(1-&gt;4)-beta-D-GlcNAc-(1-&gt;4)-alpha-D-GlcNAc-diphospho-di-trans,poly-cis-dolichol + a di-trans,poly-cis-dolichyl beta-D-mannosyl phosphate = an alpha-D-Man-(1-&gt;2)-alpha-D-Man-(1-&gt;2)-alpha-D-Man-(1-&gt;3)-[alpha-D-Man-(1-&gt;3)-alpha-D-Man-(1-&gt;6)]-beta-D-Man-(1-&gt;4)-beta-D-GlcNAc-(1-&gt;4)-alpha-D-GlcNAc-diphospho-di-trans,poly-cis-dolichol + a di-trans,poly-cis-dolichyl phosphate + H(+)</text>
        <dbReference type="Rhea" id="RHEA:29527"/>
        <dbReference type="Rhea" id="RHEA-COMP:19498"/>
        <dbReference type="Rhea" id="RHEA-COMP:19501"/>
        <dbReference type="Rhea" id="RHEA-COMP:19516"/>
        <dbReference type="Rhea" id="RHEA-COMP:19517"/>
        <dbReference type="ChEBI" id="CHEBI:15378"/>
        <dbReference type="ChEBI" id="CHEBI:57683"/>
        <dbReference type="ChEBI" id="CHEBI:58211"/>
        <dbReference type="ChEBI" id="CHEBI:132515"/>
        <dbReference type="ChEBI" id="CHEBI:132516"/>
        <dbReference type="EC" id="2.4.1.258"/>
    </reaction>
    <physiologicalReaction direction="left-to-right" evidence="12 14">
        <dbReference type="Rhea" id="RHEA:29528"/>
    </physiologicalReaction>
</comment>
<evidence type="ECO:0000256" key="5">
    <source>
        <dbReference type="ARBA" id="ARBA00022676"/>
    </source>
</evidence>
<reference evidence="15" key="2">
    <citation type="journal article" date="2023" name="IMA Fungus">
        <title>Comparative genomic study of the Penicillium genus elucidates a diverse pangenome and 15 lateral gene transfer events.</title>
        <authorList>
            <person name="Petersen C."/>
            <person name="Sorensen T."/>
            <person name="Nielsen M.R."/>
            <person name="Sondergaard T.E."/>
            <person name="Sorensen J.L."/>
            <person name="Fitzpatrick D.A."/>
            <person name="Frisvad J.C."/>
            <person name="Nielsen K.L."/>
        </authorList>
    </citation>
    <scope>NUCLEOTIDE SEQUENCE</scope>
    <source>
        <strain evidence="15">IBT 15544</strain>
    </source>
</reference>